<dbReference type="InterPro" id="IPR044666">
    <property type="entry name" value="Cyclophilin_A-like"/>
</dbReference>
<evidence type="ECO:0000313" key="8">
    <source>
        <dbReference type="EMBL" id="KDA03835.1"/>
    </source>
</evidence>
<dbReference type="Gene3D" id="2.40.100.10">
    <property type="entry name" value="Cyclophilin-like"/>
    <property type="match status" value="1"/>
</dbReference>
<dbReference type="PANTHER" id="PTHR45625:SF4">
    <property type="entry name" value="PEPTIDYLPROLYL ISOMERASE DOMAIN AND WD REPEAT-CONTAINING PROTEIN 1"/>
    <property type="match status" value="1"/>
</dbReference>
<dbReference type="STRING" id="1280953.HOC_03128"/>
<evidence type="ECO:0000256" key="6">
    <source>
        <dbReference type="SAM" id="SignalP"/>
    </source>
</evidence>
<dbReference type="GO" id="GO:0003755">
    <property type="term" value="F:peptidyl-prolyl cis-trans isomerase activity"/>
    <property type="evidence" value="ECO:0007669"/>
    <property type="project" value="UniProtKB-KW"/>
</dbReference>
<organism evidence="8 9">
    <name type="scientific">Hyphomonas oceanitis SCH89</name>
    <dbReference type="NCBI Taxonomy" id="1280953"/>
    <lineage>
        <taxon>Bacteria</taxon>
        <taxon>Pseudomonadati</taxon>
        <taxon>Pseudomonadota</taxon>
        <taxon>Alphaproteobacteria</taxon>
        <taxon>Hyphomonadales</taxon>
        <taxon>Hyphomonadaceae</taxon>
        <taxon>Hyphomonas</taxon>
    </lineage>
</organism>
<dbReference type="EC" id="5.2.1.8" evidence="2"/>
<dbReference type="eggNOG" id="COG0652">
    <property type="taxonomic scope" value="Bacteria"/>
</dbReference>
<feature type="signal peptide" evidence="6">
    <location>
        <begin position="1"/>
        <end position="21"/>
    </location>
</feature>
<evidence type="ECO:0000259" key="7">
    <source>
        <dbReference type="PROSITE" id="PS50072"/>
    </source>
</evidence>
<name>A0A059GB99_9PROT</name>
<evidence type="ECO:0000256" key="5">
    <source>
        <dbReference type="SAM" id="MobiDB-lite"/>
    </source>
</evidence>
<evidence type="ECO:0000256" key="3">
    <source>
        <dbReference type="ARBA" id="ARBA00023110"/>
    </source>
</evidence>
<feature type="domain" description="PPIase cyclophilin-type" evidence="7">
    <location>
        <begin position="74"/>
        <end position="264"/>
    </location>
</feature>
<comment type="similarity">
    <text evidence="1">Belongs to the cyclophilin-type PPIase family.</text>
</comment>
<comment type="caution">
    <text evidence="8">The sequence shown here is derived from an EMBL/GenBank/DDBJ whole genome shotgun (WGS) entry which is preliminary data.</text>
</comment>
<protein>
    <recommendedName>
        <fullName evidence="2">peptidylprolyl isomerase</fullName>
        <ecNumber evidence="2">5.2.1.8</ecNumber>
    </recommendedName>
</protein>
<dbReference type="InterPro" id="IPR029000">
    <property type="entry name" value="Cyclophilin-like_dom_sf"/>
</dbReference>
<dbReference type="SUPFAM" id="SSF50891">
    <property type="entry name" value="Cyclophilin-like"/>
    <property type="match status" value="1"/>
</dbReference>
<gene>
    <name evidence="8" type="ORF">HOC_03128</name>
</gene>
<evidence type="ECO:0000313" key="9">
    <source>
        <dbReference type="Proteomes" id="UP000024942"/>
    </source>
</evidence>
<sequence>MKLAPLVVAASTLSLGLFAFAQTKTEAPAESATPAEAASPAEEAPAEAATTVTVEEAKADPANWRAVDPERLFIFDTNKGRVLIEAFPEVAPKHYAQFSAIIRSGDFDGTTFHRVINGFMAQGGDIFALKGRESGLPDIPGEFTYRRDPATMPLNFAIGPADTAKYGYVNGFPMMTQASFFSEMSKDGLVESWIPHCRGVVSTARTSDPDSANSQFFLMRDTSQHLDKQYTAWGRVVQGEDVVLAIKAGKESLNGEVALPDILMGAKVAADLPKAERPNVWVERTDGPIFMAANADVDEDLNVCDLPSVPAVVER</sequence>
<evidence type="ECO:0000256" key="2">
    <source>
        <dbReference type="ARBA" id="ARBA00013194"/>
    </source>
</evidence>
<dbReference type="InterPro" id="IPR020892">
    <property type="entry name" value="Cyclophilin-type_PPIase_CS"/>
</dbReference>
<dbReference type="PANTHER" id="PTHR45625">
    <property type="entry name" value="PEPTIDYL-PROLYL CIS-TRANS ISOMERASE-RELATED"/>
    <property type="match status" value="1"/>
</dbReference>
<evidence type="ECO:0000256" key="1">
    <source>
        <dbReference type="ARBA" id="ARBA00007365"/>
    </source>
</evidence>
<dbReference type="RefSeq" id="WP_051624475.1">
    <property type="nucleotide sequence ID" value="NZ_ARYL01000003.1"/>
</dbReference>
<dbReference type="GO" id="GO:0006457">
    <property type="term" value="P:protein folding"/>
    <property type="evidence" value="ECO:0007669"/>
    <property type="project" value="InterPro"/>
</dbReference>
<keyword evidence="9" id="KW-1185">Reference proteome</keyword>
<dbReference type="Proteomes" id="UP000024942">
    <property type="component" value="Unassembled WGS sequence"/>
</dbReference>
<accession>A0A059GB99</accession>
<evidence type="ECO:0000256" key="4">
    <source>
        <dbReference type="ARBA" id="ARBA00023235"/>
    </source>
</evidence>
<dbReference type="EMBL" id="ARYL01000003">
    <property type="protein sequence ID" value="KDA03835.1"/>
    <property type="molecule type" value="Genomic_DNA"/>
</dbReference>
<dbReference type="PROSITE" id="PS50072">
    <property type="entry name" value="CSA_PPIASE_2"/>
    <property type="match status" value="1"/>
</dbReference>
<dbReference type="PATRIC" id="fig|1280953.3.peg.632"/>
<feature type="chain" id="PRO_5001578681" description="peptidylprolyl isomerase" evidence="6">
    <location>
        <begin position="22"/>
        <end position="315"/>
    </location>
</feature>
<keyword evidence="6" id="KW-0732">Signal</keyword>
<dbReference type="AlphaFoldDB" id="A0A059GB99"/>
<keyword evidence="4 8" id="KW-0413">Isomerase</keyword>
<dbReference type="CDD" id="cd00317">
    <property type="entry name" value="cyclophilin"/>
    <property type="match status" value="1"/>
</dbReference>
<reference evidence="8 9" key="1">
    <citation type="journal article" date="2014" name="Antonie Van Leeuwenhoek">
        <title>Hyphomonas beringensis sp. nov. and Hyphomonas chukchiensis sp. nov., isolated from surface seawater of the Bering Sea and Chukchi Sea.</title>
        <authorList>
            <person name="Li C."/>
            <person name="Lai Q."/>
            <person name="Li G."/>
            <person name="Dong C."/>
            <person name="Wang J."/>
            <person name="Liao Y."/>
            <person name="Shao Z."/>
        </authorList>
    </citation>
    <scope>NUCLEOTIDE SEQUENCE [LARGE SCALE GENOMIC DNA]</scope>
    <source>
        <strain evidence="8 9">SCH89</strain>
    </source>
</reference>
<dbReference type="PROSITE" id="PS00170">
    <property type="entry name" value="CSA_PPIASE_1"/>
    <property type="match status" value="1"/>
</dbReference>
<feature type="region of interest" description="Disordered" evidence="5">
    <location>
        <begin position="29"/>
        <end position="49"/>
    </location>
</feature>
<keyword evidence="3" id="KW-0697">Rotamase</keyword>
<dbReference type="Pfam" id="PF00160">
    <property type="entry name" value="Pro_isomerase"/>
    <property type="match status" value="1"/>
</dbReference>
<dbReference type="OrthoDB" id="9807797at2"/>
<dbReference type="InterPro" id="IPR002130">
    <property type="entry name" value="Cyclophilin-type_PPIase_dom"/>
</dbReference>
<proteinExistence type="inferred from homology"/>